<reference evidence="2 3" key="1">
    <citation type="submission" date="2018-11" db="EMBL/GenBank/DDBJ databases">
        <authorList>
            <consortium name="Pathogen Informatics"/>
        </authorList>
    </citation>
    <scope>NUCLEOTIDE SEQUENCE [LARGE SCALE GENOMIC DNA]</scope>
</reference>
<gene>
    <name evidence="2" type="ORF">HPBE_LOCUS9896</name>
</gene>
<feature type="region of interest" description="Disordered" evidence="1">
    <location>
        <begin position="91"/>
        <end position="166"/>
    </location>
</feature>
<proteinExistence type="predicted"/>
<evidence type="ECO:0000313" key="4">
    <source>
        <dbReference type="WBParaSite" id="HPBE_0000989501-mRNA-1"/>
    </source>
</evidence>
<evidence type="ECO:0000313" key="2">
    <source>
        <dbReference type="EMBL" id="VDO82711.1"/>
    </source>
</evidence>
<organism evidence="3 4">
    <name type="scientific">Heligmosomoides polygyrus</name>
    <name type="common">Parasitic roundworm</name>
    <dbReference type="NCBI Taxonomy" id="6339"/>
    <lineage>
        <taxon>Eukaryota</taxon>
        <taxon>Metazoa</taxon>
        <taxon>Ecdysozoa</taxon>
        <taxon>Nematoda</taxon>
        <taxon>Chromadorea</taxon>
        <taxon>Rhabditida</taxon>
        <taxon>Rhabditina</taxon>
        <taxon>Rhabditomorpha</taxon>
        <taxon>Strongyloidea</taxon>
        <taxon>Heligmosomidae</taxon>
        <taxon>Heligmosomoides</taxon>
    </lineage>
</organism>
<name>A0A183FQA3_HELPZ</name>
<accession>A0A3P7Y6J1</accession>
<protein>
    <submittedName>
        <fullName evidence="4">SH3 domain-containing protein</fullName>
    </submittedName>
</protein>
<keyword evidence="3" id="KW-1185">Reference proteome</keyword>
<accession>A0A183FQA3</accession>
<feature type="compositionally biased region" description="Polar residues" evidence="1">
    <location>
        <begin position="142"/>
        <end position="155"/>
    </location>
</feature>
<dbReference type="EMBL" id="UZAH01026583">
    <property type="protein sequence ID" value="VDO82711.1"/>
    <property type="molecule type" value="Genomic_DNA"/>
</dbReference>
<evidence type="ECO:0000256" key="1">
    <source>
        <dbReference type="SAM" id="MobiDB-lite"/>
    </source>
</evidence>
<evidence type="ECO:0000313" key="3">
    <source>
        <dbReference type="Proteomes" id="UP000050761"/>
    </source>
</evidence>
<feature type="compositionally biased region" description="Basic and acidic residues" evidence="1">
    <location>
        <begin position="114"/>
        <end position="123"/>
    </location>
</feature>
<dbReference type="AlphaFoldDB" id="A0A183FQA3"/>
<dbReference type="WBParaSite" id="HPBE_0000989501-mRNA-1">
    <property type="protein sequence ID" value="HPBE_0000989501-mRNA-1"/>
    <property type="gene ID" value="HPBE_0000989501"/>
</dbReference>
<reference evidence="4" key="2">
    <citation type="submission" date="2019-09" db="UniProtKB">
        <authorList>
            <consortium name="WormBaseParasite"/>
        </authorList>
    </citation>
    <scope>IDENTIFICATION</scope>
</reference>
<sequence length="166" mass="18479">MVGDEDDGEAVVVHEVDGRRWWRTRMTDEEERLRWDNDWSLDTSGVQEYTRGNSLPVNGFNATPLSANSHVLSERPELPATIQLSLQEQLEAGSPVSFAPPPSEFTPLPAVQDPHVHQQHHQEFAPPPATTPSNPSFPQANMPPTSSPSRPSYENITPKPPQQFVP</sequence>
<dbReference type="Proteomes" id="UP000050761">
    <property type="component" value="Unassembled WGS sequence"/>
</dbReference>